<sequence length="405" mass="47495">STMELHVQKALLTELNKSEKDVQIKGVKETSGSKKGDNFICKIKAISVEAEIEGEVRTFEYMCKSIDESKSEMMKKWHIFERECRFYLDLLPLLGEGLKVPRPYYVSNEQGVIFMENLCKKKYALCSEKINMSLQHIELMLNQLSILHASSHKLLINVQIKKKILNMFHMNEKMDMESLDFIFYSLMKSNESALIFGGRSDLADKLGPFKSRVPEISKQFYENKEYDFTVINHGDCWTNNFLFKYDENKELVDICVIDWQMLVMNTPVRDVSHVLGTCLDPSYRKKHLNYLLKYYYERLSLHMEEEGLEIKGIYPYEKFCGEYREFEAHRFLLQSTLISILFGELHANKQEGDYTFEISDKAINEEQEKSCNQMETLSLKMAQNNPDFLKLIIDIHEEALENKIL</sequence>
<dbReference type="InterPro" id="IPR004119">
    <property type="entry name" value="EcKL"/>
</dbReference>
<dbReference type="AlphaFoldDB" id="A0A0K2V4S3"/>
<dbReference type="SMART" id="SM00587">
    <property type="entry name" value="CHK"/>
    <property type="match status" value="1"/>
</dbReference>
<reference evidence="2" key="1">
    <citation type="submission" date="2014-05" db="EMBL/GenBank/DDBJ databases">
        <authorList>
            <person name="Chronopoulou M."/>
        </authorList>
    </citation>
    <scope>NUCLEOTIDE SEQUENCE</scope>
    <source>
        <tissue evidence="2">Whole organism</tissue>
    </source>
</reference>
<organism evidence="2">
    <name type="scientific">Lepeophtheirus salmonis</name>
    <name type="common">Salmon louse</name>
    <name type="synonym">Caligus salmonis</name>
    <dbReference type="NCBI Taxonomy" id="72036"/>
    <lineage>
        <taxon>Eukaryota</taxon>
        <taxon>Metazoa</taxon>
        <taxon>Ecdysozoa</taxon>
        <taxon>Arthropoda</taxon>
        <taxon>Crustacea</taxon>
        <taxon>Multicrustacea</taxon>
        <taxon>Hexanauplia</taxon>
        <taxon>Copepoda</taxon>
        <taxon>Siphonostomatoida</taxon>
        <taxon>Caligidae</taxon>
        <taxon>Lepeophtheirus</taxon>
    </lineage>
</organism>
<feature type="domain" description="CHK kinase-like" evidence="1">
    <location>
        <begin position="113"/>
        <end position="305"/>
    </location>
</feature>
<accession>A0A0K2V4S3</accession>
<dbReference type="PANTHER" id="PTHR11012:SF30">
    <property type="entry name" value="PROTEIN KINASE-LIKE DOMAIN-CONTAINING"/>
    <property type="match status" value="1"/>
</dbReference>
<dbReference type="Gene3D" id="3.90.1200.10">
    <property type="match status" value="1"/>
</dbReference>
<protein>
    <recommendedName>
        <fullName evidence="1">CHK kinase-like domain-containing protein</fullName>
    </recommendedName>
</protein>
<dbReference type="OrthoDB" id="6332129at2759"/>
<dbReference type="Pfam" id="PF02958">
    <property type="entry name" value="EcKL"/>
    <property type="match status" value="1"/>
</dbReference>
<dbReference type="SUPFAM" id="SSF56112">
    <property type="entry name" value="Protein kinase-like (PK-like)"/>
    <property type="match status" value="1"/>
</dbReference>
<evidence type="ECO:0000259" key="1">
    <source>
        <dbReference type="SMART" id="SM00587"/>
    </source>
</evidence>
<evidence type="ECO:0000313" key="2">
    <source>
        <dbReference type="EMBL" id="CDW45137.1"/>
    </source>
</evidence>
<dbReference type="InterPro" id="IPR015897">
    <property type="entry name" value="CHK_kinase-like"/>
</dbReference>
<dbReference type="EMBL" id="HACA01027775">
    <property type="protein sequence ID" value="CDW45136.1"/>
    <property type="molecule type" value="Transcribed_RNA"/>
</dbReference>
<feature type="non-terminal residue" evidence="2">
    <location>
        <position position="1"/>
    </location>
</feature>
<dbReference type="InterPro" id="IPR011009">
    <property type="entry name" value="Kinase-like_dom_sf"/>
</dbReference>
<proteinExistence type="predicted"/>
<dbReference type="PANTHER" id="PTHR11012">
    <property type="entry name" value="PROTEIN KINASE-LIKE DOMAIN-CONTAINING"/>
    <property type="match status" value="1"/>
</dbReference>
<dbReference type="EMBL" id="HACA01027776">
    <property type="protein sequence ID" value="CDW45137.1"/>
    <property type="molecule type" value="Transcribed_RNA"/>
</dbReference>
<name>A0A0K2V4S3_LEPSM</name>